<gene>
    <name evidence="17" type="primary">nad6</name>
</gene>
<evidence type="ECO:0000256" key="13">
    <source>
        <dbReference type="ARBA" id="ARBA00023136"/>
    </source>
</evidence>
<feature type="transmembrane region" description="Helical" evidence="16">
    <location>
        <begin position="80"/>
        <end position="104"/>
    </location>
</feature>
<evidence type="ECO:0000256" key="15">
    <source>
        <dbReference type="ARBA" id="ARBA00049551"/>
    </source>
</evidence>
<evidence type="ECO:0000256" key="14">
    <source>
        <dbReference type="ARBA" id="ARBA00031019"/>
    </source>
</evidence>
<reference evidence="17" key="1">
    <citation type="submission" date="2015-09" db="EMBL/GenBank/DDBJ databases">
        <title>Staphyliniformia phylogenetics from de novo mitogenomic assemblies.</title>
        <authorList>
            <person name="Favreau E.A."/>
            <person name="Linard B."/>
            <person name="Vogler A.P."/>
        </authorList>
    </citation>
    <scope>NUCLEOTIDE SEQUENCE</scope>
</reference>
<dbReference type="PANTHER" id="PTHR11435:SF1">
    <property type="entry name" value="NADH-UBIQUINONE OXIDOREDUCTASE CHAIN 6"/>
    <property type="match status" value="1"/>
</dbReference>
<dbReference type="GO" id="GO:0031966">
    <property type="term" value="C:mitochondrial membrane"/>
    <property type="evidence" value="ECO:0007669"/>
    <property type="project" value="UniProtKB-SubCell"/>
</dbReference>
<evidence type="ECO:0000256" key="11">
    <source>
        <dbReference type="ARBA" id="ARBA00023027"/>
    </source>
</evidence>
<feature type="transmembrane region" description="Helical" evidence="16">
    <location>
        <begin position="50"/>
        <end position="68"/>
    </location>
</feature>
<evidence type="ECO:0000256" key="12">
    <source>
        <dbReference type="ARBA" id="ARBA00023128"/>
    </source>
</evidence>
<comment type="subcellular location">
    <subcellularLocation>
        <location evidence="1">Mitochondrion membrane</location>
        <topology evidence="1">Multi-pass membrane protein</topology>
    </subcellularLocation>
</comment>
<evidence type="ECO:0000256" key="16">
    <source>
        <dbReference type="SAM" id="Phobius"/>
    </source>
</evidence>
<dbReference type="EMBL" id="KT780672">
    <property type="protein sequence ID" value="ALO70876.1"/>
    <property type="molecule type" value="Genomic_DNA"/>
</dbReference>
<protein>
    <recommendedName>
        <fullName evidence="4">NADH-ubiquinone oxidoreductase chain 6</fullName>
        <ecNumber evidence="3">7.1.1.2</ecNumber>
    </recommendedName>
    <alternativeName>
        <fullName evidence="14">NADH dehydrogenase subunit 6</fullName>
    </alternativeName>
</protein>
<keyword evidence="8" id="KW-1278">Translocase</keyword>
<evidence type="ECO:0000256" key="8">
    <source>
        <dbReference type="ARBA" id="ARBA00022967"/>
    </source>
</evidence>
<evidence type="ECO:0000256" key="9">
    <source>
        <dbReference type="ARBA" id="ARBA00022982"/>
    </source>
</evidence>
<accession>A0A0S2M8E2</accession>
<keyword evidence="13 16" id="KW-0472">Membrane</keyword>
<keyword evidence="7 16" id="KW-0812">Transmembrane</keyword>
<keyword evidence="11" id="KW-0520">NAD</keyword>
<evidence type="ECO:0000256" key="3">
    <source>
        <dbReference type="ARBA" id="ARBA00012944"/>
    </source>
</evidence>
<evidence type="ECO:0000256" key="4">
    <source>
        <dbReference type="ARBA" id="ARBA00021095"/>
    </source>
</evidence>
<dbReference type="PANTHER" id="PTHR11435">
    <property type="entry name" value="NADH UBIQUINONE OXIDOREDUCTASE SUBUNIT ND6"/>
    <property type="match status" value="1"/>
</dbReference>
<evidence type="ECO:0000256" key="7">
    <source>
        <dbReference type="ARBA" id="ARBA00022692"/>
    </source>
</evidence>
<geneLocation type="mitochondrion" evidence="17"/>
<dbReference type="EC" id="7.1.1.2" evidence="3"/>
<keyword evidence="10 16" id="KW-1133">Transmembrane helix</keyword>
<sequence length="165" mass="19683">MTFLLMMNFMMSFMLIFMNHPLSMGLILMIQTLMITMISGLINMNFWFSYILFLIFIGGMLILFMYMVNIASNEMFKMSLIMMKASFIMMIFIMILMNLDFYLINMINFNLENLIINNKLNMFFNKYFNYPNLIIMVTMIMYLLLVLIASVKIINIKFGPIRQKM</sequence>
<evidence type="ECO:0000256" key="5">
    <source>
        <dbReference type="ARBA" id="ARBA00022448"/>
    </source>
</evidence>
<keyword evidence="6" id="KW-0679">Respiratory chain</keyword>
<proteinExistence type="inferred from homology"/>
<evidence type="ECO:0000256" key="1">
    <source>
        <dbReference type="ARBA" id="ARBA00004225"/>
    </source>
</evidence>
<organism evidence="17">
    <name type="scientific">Rybaxis sp. 1 EF-2015</name>
    <dbReference type="NCBI Taxonomy" id="1756864"/>
    <lineage>
        <taxon>Eukaryota</taxon>
        <taxon>Metazoa</taxon>
        <taxon>Ecdysozoa</taxon>
        <taxon>Arthropoda</taxon>
        <taxon>Hexapoda</taxon>
        <taxon>Insecta</taxon>
        <taxon>Pterygota</taxon>
        <taxon>Neoptera</taxon>
        <taxon>Endopterygota</taxon>
        <taxon>Coleoptera</taxon>
        <taxon>Polyphaga</taxon>
        <taxon>Staphyliniformia</taxon>
        <taxon>Staphylinidae</taxon>
        <taxon>Omaliinae group</taxon>
        <taxon>Pselaphinae</taxon>
        <taxon>Rybaxis</taxon>
    </lineage>
</organism>
<dbReference type="AlphaFoldDB" id="A0A0S2M8E2"/>
<comment type="similarity">
    <text evidence="2">Belongs to the complex I subunit 6 family.</text>
</comment>
<comment type="catalytic activity">
    <reaction evidence="15">
        <text>a ubiquinone + NADH + 5 H(+)(in) = a ubiquinol + NAD(+) + 4 H(+)(out)</text>
        <dbReference type="Rhea" id="RHEA:29091"/>
        <dbReference type="Rhea" id="RHEA-COMP:9565"/>
        <dbReference type="Rhea" id="RHEA-COMP:9566"/>
        <dbReference type="ChEBI" id="CHEBI:15378"/>
        <dbReference type="ChEBI" id="CHEBI:16389"/>
        <dbReference type="ChEBI" id="CHEBI:17976"/>
        <dbReference type="ChEBI" id="CHEBI:57540"/>
        <dbReference type="ChEBI" id="CHEBI:57945"/>
        <dbReference type="EC" id="7.1.1.2"/>
    </reaction>
</comment>
<evidence type="ECO:0000256" key="2">
    <source>
        <dbReference type="ARBA" id="ARBA00005698"/>
    </source>
</evidence>
<dbReference type="InterPro" id="IPR050269">
    <property type="entry name" value="ComplexI_Subunit6"/>
</dbReference>
<dbReference type="GO" id="GO:0008137">
    <property type="term" value="F:NADH dehydrogenase (ubiquinone) activity"/>
    <property type="evidence" value="ECO:0007669"/>
    <property type="project" value="UniProtKB-EC"/>
</dbReference>
<keyword evidence="9" id="KW-0249">Electron transport</keyword>
<evidence type="ECO:0000256" key="6">
    <source>
        <dbReference type="ARBA" id="ARBA00022660"/>
    </source>
</evidence>
<keyword evidence="5" id="KW-0813">Transport</keyword>
<keyword evidence="12 17" id="KW-0496">Mitochondrion</keyword>
<feature type="transmembrane region" description="Helical" evidence="16">
    <location>
        <begin position="133"/>
        <end position="155"/>
    </location>
</feature>
<evidence type="ECO:0000256" key="10">
    <source>
        <dbReference type="ARBA" id="ARBA00022989"/>
    </source>
</evidence>
<evidence type="ECO:0000313" key="17">
    <source>
        <dbReference type="EMBL" id="ALO70876.1"/>
    </source>
</evidence>
<name>A0A0S2M8E2_9COLE</name>